<sequence>MTPYEETEPGTAWQTVVVQGTLVDIDNGEDETAPAALARNT</sequence>
<comment type="caution">
    <text evidence="1">The sequence shown here is derived from an EMBL/GenBank/DDBJ whole genome shotgun (WGS) entry which is preliminary data.</text>
</comment>
<dbReference type="AlphaFoldDB" id="A0ABD5X0P2"/>
<reference evidence="1 2" key="1">
    <citation type="journal article" date="2014" name="Int. J. Syst. Evol. Microbiol.">
        <title>Complete genome sequence of Corynebacterium casei LMG S-19264T (=DSM 44701T), isolated from a smear-ripened cheese.</title>
        <authorList>
            <consortium name="US DOE Joint Genome Institute (JGI-PGF)"/>
            <person name="Walter F."/>
            <person name="Albersmeier A."/>
            <person name="Kalinowski J."/>
            <person name="Ruckert C."/>
        </authorList>
    </citation>
    <scope>NUCLEOTIDE SEQUENCE [LARGE SCALE GENOMIC DNA]</scope>
    <source>
        <strain evidence="1 2">CGMCC 4.7215</strain>
    </source>
</reference>
<dbReference type="RefSeq" id="WP_267638449.1">
    <property type="nucleotide sequence ID" value="NZ_JAODIY010000013.1"/>
</dbReference>
<dbReference type="Proteomes" id="UP001596414">
    <property type="component" value="Unassembled WGS sequence"/>
</dbReference>
<protein>
    <submittedName>
        <fullName evidence="1">Uncharacterized protein</fullName>
    </submittedName>
</protein>
<name>A0ABD5X0P2_9EURY</name>
<evidence type="ECO:0000313" key="1">
    <source>
        <dbReference type="EMBL" id="MFC7124770.1"/>
    </source>
</evidence>
<proteinExistence type="predicted"/>
<gene>
    <name evidence="1" type="ORF">ACFQJ7_01765</name>
</gene>
<organism evidence="1 2">
    <name type="scientific">Halovenus rubra</name>
    <dbReference type="NCBI Taxonomy" id="869890"/>
    <lineage>
        <taxon>Archaea</taxon>
        <taxon>Methanobacteriati</taxon>
        <taxon>Methanobacteriota</taxon>
        <taxon>Stenosarchaea group</taxon>
        <taxon>Halobacteria</taxon>
        <taxon>Halobacteriales</taxon>
        <taxon>Haloarculaceae</taxon>
        <taxon>Halovenus</taxon>
    </lineage>
</organism>
<accession>A0ABD5X0P2</accession>
<dbReference type="EMBL" id="JBHSZQ010000002">
    <property type="protein sequence ID" value="MFC7124770.1"/>
    <property type="molecule type" value="Genomic_DNA"/>
</dbReference>
<evidence type="ECO:0000313" key="2">
    <source>
        <dbReference type="Proteomes" id="UP001596414"/>
    </source>
</evidence>